<dbReference type="Proteomes" id="UP000477951">
    <property type="component" value="Unassembled WGS sequence"/>
</dbReference>
<dbReference type="EMBL" id="WPHR01000007">
    <property type="protein sequence ID" value="MUZ73314.1"/>
    <property type="molecule type" value="Genomic_DNA"/>
</dbReference>
<reference evidence="1 2" key="1">
    <citation type="submission" date="2019-12" db="EMBL/GenBank/DDBJ databases">
        <title>Whole-genome sequencing of Allorhizobium vitis.</title>
        <authorList>
            <person name="Gan H.M."/>
            <person name="Szegedi E."/>
            <person name="Burr T."/>
            <person name="Savka M.A."/>
        </authorList>
    </citation>
    <scope>NUCLEOTIDE SEQUENCE [LARGE SCALE GENOMIC DNA]</scope>
    <source>
        <strain evidence="1 2">CG516</strain>
    </source>
</reference>
<dbReference type="AlphaFoldDB" id="A0A6L6VC31"/>
<evidence type="ECO:0000313" key="2">
    <source>
        <dbReference type="Proteomes" id="UP000477951"/>
    </source>
</evidence>
<gene>
    <name evidence="1" type="ORF">GOZ90_11540</name>
</gene>
<protein>
    <submittedName>
        <fullName evidence="1">Uncharacterized protein</fullName>
    </submittedName>
</protein>
<accession>A0A6L6VC31</accession>
<comment type="caution">
    <text evidence="1">The sequence shown here is derived from an EMBL/GenBank/DDBJ whole genome shotgun (WGS) entry which is preliminary data.</text>
</comment>
<proteinExistence type="predicted"/>
<name>A0A6L6VC31_AGRVI</name>
<sequence>MSSHLSAPPEQPVSSVTPLFPLHTVRCDGPAVFRNQLARDIGCLLDVDDDVISWTCGTVELVMDGVTHVPDLVAESQSGIVLIDAVTKAGPSAMITEMAGAAGYQYRPLSRPELPAIRLRNAKDLLRYARYRVTLDDRIRVLAALDECGTMTLTECLSGFRTTQPLPAFASMVLQRFIAIDLDEALIGPETTVRRFRG</sequence>
<evidence type="ECO:0000313" key="1">
    <source>
        <dbReference type="EMBL" id="MUZ73314.1"/>
    </source>
</evidence>
<organism evidence="1 2">
    <name type="scientific">Agrobacterium vitis</name>
    <name type="common">Rhizobium vitis</name>
    <dbReference type="NCBI Taxonomy" id="373"/>
    <lineage>
        <taxon>Bacteria</taxon>
        <taxon>Pseudomonadati</taxon>
        <taxon>Pseudomonadota</taxon>
        <taxon>Alphaproteobacteria</taxon>
        <taxon>Hyphomicrobiales</taxon>
        <taxon>Rhizobiaceae</taxon>
        <taxon>Rhizobium/Agrobacterium group</taxon>
        <taxon>Agrobacterium</taxon>
    </lineage>
</organism>